<gene>
    <name evidence="1" type="ORF">ACFP1Z_28925</name>
</gene>
<dbReference type="RefSeq" id="WP_390320623.1">
    <property type="nucleotide sequence ID" value="NZ_JBHSPB010000024.1"/>
</dbReference>
<evidence type="ECO:0000313" key="1">
    <source>
        <dbReference type="EMBL" id="MFC5724189.1"/>
    </source>
</evidence>
<dbReference type="EMBL" id="JBHSPB010000024">
    <property type="protein sequence ID" value="MFC5724189.1"/>
    <property type="molecule type" value="Genomic_DNA"/>
</dbReference>
<dbReference type="Proteomes" id="UP001596083">
    <property type="component" value="Unassembled WGS sequence"/>
</dbReference>
<accession>A0ABW0Z9J4</accession>
<protein>
    <recommendedName>
        <fullName evidence="3">RNA polymerase sigma factor 70 region 4 type 2 domain-containing protein</fullName>
    </recommendedName>
</protein>
<evidence type="ECO:0000313" key="2">
    <source>
        <dbReference type="Proteomes" id="UP001596083"/>
    </source>
</evidence>
<dbReference type="InterPro" id="IPR013324">
    <property type="entry name" value="RNA_pol_sigma_r3/r4-like"/>
</dbReference>
<keyword evidence="2" id="KW-1185">Reference proteome</keyword>
<comment type="caution">
    <text evidence="1">The sequence shown here is derived from an EMBL/GenBank/DDBJ whole genome shotgun (WGS) entry which is preliminary data.</text>
</comment>
<sequence>MDDVKNHVDSLAESAYLKQSSDEEWGTIENRLAEYAYSVLAVWVTNGTIFRKLRLERSINLSPIPIRTEPDAATELAGLTVAAALNNFRNLRGGPKEWNPLRGSSASTFFIGQCLLQFPNEYRRWLKENRLLGSSVAPTNEILEHQSRRESDPAKTVATRLIASELLSVVNTRSRFALAAHAMGYTYQEIAIHLNATPKAVEMLLYKARYRIRLIVNSRRSSASEEI</sequence>
<reference evidence="2" key="1">
    <citation type="journal article" date="2019" name="Int. J. Syst. Evol. Microbiol.">
        <title>The Global Catalogue of Microorganisms (GCM) 10K type strain sequencing project: providing services to taxonomists for standard genome sequencing and annotation.</title>
        <authorList>
            <consortium name="The Broad Institute Genomics Platform"/>
            <consortium name="The Broad Institute Genome Sequencing Center for Infectious Disease"/>
            <person name="Wu L."/>
            <person name="Ma J."/>
        </authorList>
    </citation>
    <scope>NUCLEOTIDE SEQUENCE [LARGE SCALE GENOMIC DNA]</scope>
    <source>
        <strain evidence="2">CGMCC 4.7304</strain>
    </source>
</reference>
<dbReference type="SUPFAM" id="SSF88659">
    <property type="entry name" value="Sigma3 and sigma4 domains of RNA polymerase sigma factors"/>
    <property type="match status" value="1"/>
</dbReference>
<name>A0ABW0Z9J4_9ACTN</name>
<evidence type="ECO:0008006" key="3">
    <source>
        <dbReference type="Google" id="ProtNLM"/>
    </source>
</evidence>
<organism evidence="1 2">
    <name type="scientific">Streptomyces gamaensis</name>
    <dbReference type="NCBI Taxonomy" id="1763542"/>
    <lineage>
        <taxon>Bacteria</taxon>
        <taxon>Bacillati</taxon>
        <taxon>Actinomycetota</taxon>
        <taxon>Actinomycetes</taxon>
        <taxon>Kitasatosporales</taxon>
        <taxon>Streptomycetaceae</taxon>
        <taxon>Streptomyces</taxon>
    </lineage>
</organism>
<proteinExistence type="predicted"/>